<proteinExistence type="predicted"/>
<dbReference type="KEGG" id="smf:Smon_0874"/>
<feature type="domain" description="DUF4116" evidence="1">
    <location>
        <begin position="42"/>
        <end position="90"/>
    </location>
</feature>
<dbReference type="RefSeq" id="WP_012858890.1">
    <property type="nucleotide sequence ID" value="NC_013515.1"/>
</dbReference>
<protein>
    <recommendedName>
        <fullName evidence="1">DUF4116 domain-containing protein</fullName>
    </recommendedName>
</protein>
<dbReference type="HOGENOM" id="CLU_1609863_0_0_0"/>
<evidence type="ECO:0000313" key="2">
    <source>
        <dbReference type="EMBL" id="ACZ01341.1"/>
    </source>
</evidence>
<feature type="domain" description="DUF4116" evidence="1">
    <location>
        <begin position="92"/>
        <end position="140"/>
    </location>
</feature>
<dbReference type="STRING" id="519441.Smon_0874"/>
<sequence length="165" mass="19749">MENIKITDKNKAMELLTKGFNNEVVLNGMPQVTDFSEELLADKEVAIALIKQYHHNYEFISEDLKKDKEIGRIYLDIEPRDFQNLHPELRDDFELSKMAVDKWIINLSFVSDRLKDNDEFMRPIIEKDDFRLRYASKRLQEQISKEKEENIGWNVKKDKQQELER</sequence>
<organism evidence="2 3">
    <name type="scientific">Streptobacillus moniliformis (strain ATCC 14647 / DSM 12112 / NCTC 10651 / 9901)</name>
    <dbReference type="NCBI Taxonomy" id="519441"/>
    <lineage>
        <taxon>Bacteria</taxon>
        <taxon>Fusobacteriati</taxon>
        <taxon>Fusobacteriota</taxon>
        <taxon>Fusobacteriia</taxon>
        <taxon>Fusobacteriales</taxon>
        <taxon>Leptotrichiaceae</taxon>
        <taxon>Streptobacillus</taxon>
    </lineage>
</organism>
<dbReference type="Pfam" id="PF13475">
    <property type="entry name" value="DUF4116"/>
    <property type="match status" value="2"/>
</dbReference>
<gene>
    <name evidence="2" type="ordered locus">Smon_0874</name>
</gene>
<dbReference type="GeneID" id="29674076"/>
<keyword evidence="3" id="KW-1185">Reference proteome</keyword>
<evidence type="ECO:0000259" key="1">
    <source>
        <dbReference type="Pfam" id="PF13475"/>
    </source>
</evidence>
<evidence type="ECO:0000313" key="3">
    <source>
        <dbReference type="Proteomes" id="UP000002072"/>
    </source>
</evidence>
<reference evidence="2 3" key="1">
    <citation type="journal article" date="2009" name="Stand. Genomic Sci.">
        <title>Complete genome sequence of Streptobacillus moniliformis type strain (9901T).</title>
        <authorList>
            <person name="Nolan M."/>
            <person name="Gronow S."/>
            <person name="Lapidus A."/>
            <person name="Ivanova N."/>
            <person name="Copeland A."/>
            <person name="Lucas S."/>
            <person name="Del Rio T.G."/>
            <person name="Chen F."/>
            <person name="Tice H."/>
            <person name="Pitluck S."/>
            <person name="Cheng J.F."/>
            <person name="Sims D."/>
            <person name="Meincke L."/>
            <person name="Bruce D."/>
            <person name="Goodwin L."/>
            <person name="Brettin T."/>
            <person name="Han C."/>
            <person name="Detter J.C."/>
            <person name="Ovchinikova G."/>
            <person name="Pati A."/>
            <person name="Mavromatis K."/>
            <person name="Mikhailova N."/>
            <person name="Chen A."/>
            <person name="Palaniappan K."/>
            <person name="Land M."/>
            <person name="Hauser L."/>
            <person name="Chang Y.J."/>
            <person name="Jeffries C.D."/>
            <person name="Rohde M."/>
            <person name="Sproer C."/>
            <person name="Goker M."/>
            <person name="Bristow J."/>
            <person name="Eisen J.A."/>
            <person name="Markowitz V."/>
            <person name="Hugenholtz P."/>
            <person name="Kyrpides N.C."/>
            <person name="Klenk H.P."/>
            <person name="Chain P."/>
        </authorList>
    </citation>
    <scope>NUCLEOTIDE SEQUENCE [LARGE SCALE GENOMIC DNA]</scope>
    <source>
        <strain evidence="3">ATCC 14647 / DSM 12112 / NCTC 10651 / 9901</strain>
    </source>
</reference>
<dbReference type="InterPro" id="IPR025197">
    <property type="entry name" value="DUF4116"/>
</dbReference>
<dbReference type="AlphaFoldDB" id="D1AYG5"/>
<name>D1AYG5_STRM9</name>
<accession>D1AYG5</accession>
<dbReference type="Proteomes" id="UP000002072">
    <property type="component" value="Chromosome"/>
</dbReference>
<dbReference type="EMBL" id="CP001779">
    <property type="protein sequence ID" value="ACZ01341.1"/>
    <property type="molecule type" value="Genomic_DNA"/>
</dbReference>